<dbReference type="EMBL" id="GBEZ01012615">
    <property type="protein sequence ID" value="JAC73288.1"/>
    <property type="molecule type" value="Transcribed_RNA"/>
</dbReference>
<evidence type="ECO:0000256" key="1">
    <source>
        <dbReference type="SAM" id="MobiDB-lite"/>
    </source>
</evidence>
<evidence type="ECO:0000313" key="2">
    <source>
        <dbReference type="EMBL" id="JAC73288.1"/>
    </source>
</evidence>
<feature type="region of interest" description="Disordered" evidence="1">
    <location>
        <begin position="20"/>
        <end position="70"/>
    </location>
</feature>
<feature type="compositionally biased region" description="Basic and acidic residues" evidence="1">
    <location>
        <begin position="46"/>
        <end position="59"/>
    </location>
</feature>
<reference evidence="2" key="1">
    <citation type="submission" date="2014-05" db="EMBL/GenBank/DDBJ databases">
        <title>The transcriptome of the halophilic microalga Tetraselmis sp. GSL018 isolated from the Great Salt Lake, Utah.</title>
        <authorList>
            <person name="Jinkerson R.E."/>
            <person name="D'Adamo S."/>
            <person name="Posewitz M.C."/>
        </authorList>
    </citation>
    <scope>NUCLEOTIDE SEQUENCE</scope>
    <source>
        <strain evidence="2">GSL018</strain>
    </source>
</reference>
<protein>
    <submittedName>
        <fullName evidence="2">Uncharacterized protein</fullName>
    </submittedName>
</protein>
<feature type="non-terminal residue" evidence="2">
    <location>
        <position position="70"/>
    </location>
</feature>
<feature type="non-terminal residue" evidence="2">
    <location>
        <position position="1"/>
    </location>
</feature>
<name>A0A061RMT0_9CHLO</name>
<gene>
    <name evidence="2" type="ORF">TSPGSL018_29247</name>
</gene>
<proteinExistence type="predicted"/>
<sequence length="70" mass="7383">SPPTPIPPFPSRAVIAAAEAPLLRGGRGRSPRGDHDEGVQAWWLRAPRDGRRGDGDLPPRRRAGGSGLPA</sequence>
<accession>A0A061RMT0</accession>
<organism evidence="2">
    <name type="scientific">Tetraselmis sp. GSL018</name>
    <dbReference type="NCBI Taxonomy" id="582737"/>
    <lineage>
        <taxon>Eukaryota</taxon>
        <taxon>Viridiplantae</taxon>
        <taxon>Chlorophyta</taxon>
        <taxon>core chlorophytes</taxon>
        <taxon>Chlorodendrophyceae</taxon>
        <taxon>Chlorodendrales</taxon>
        <taxon>Chlorodendraceae</taxon>
        <taxon>Tetraselmis</taxon>
    </lineage>
</organism>
<dbReference type="AlphaFoldDB" id="A0A061RMT0"/>